<keyword evidence="5" id="KW-0472">Membrane</keyword>
<dbReference type="STRING" id="157652.A0A371F4I7"/>
<evidence type="ECO:0000256" key="1">
    <source>
        <dbReference type="ARBA" id="ARBA00010838"/>
    </source>
</evidence>
<evidence type="ECO:0000256" key="2">
    <source>
        <dbReference type="ARBA" id="ARBA00022801"/>
    </source>
</evidence>
<dbReference type="Pfam" id="PF00232">
    <property type="entry name" value="Glyco_hydro_1"/>
    <property type="match status" value="2"/>
</dbReference>
<evidence type="ECO:0000313" key="6">
    <source>
        <dbReference type="EMBL" id="RDX73165.1"/>
    </source>
</evidence>
<keyword evidence="5" id="KW-0812">Transmembrane</keyword>
<keyword evidence="3" id="KW-0326">Glycosidase</keyword>
<name>A0A371F4I7_MUCPR</name>
<dbReference type="InterPro" id="IPR017853">
    <property type="entry name" value="GH"/>
</dbReference>
<feature type="non-terminal residue" evidence="6">
    <location>
        <position position="1"/>
    </location>
</feature>
<organism evidence="6 7">
    <name type="scientific">Mucuna pruriens</name>
    <name type="common">Velvet bean</name>
    <name type="synonym">Dolichos pruriens</name>
    <dbReference type="NCBI Taxonomy" id="157652"/>
    <lineage>
        <taxon>Eukaryota</taxon>
        <taxon>Viridiplantae</taxon>
        <taxon>Streptophyta</taxon>
        <taxon>Embryophyta</taxon>
        <taxon>Tracheophyta</taxon>
        <taxon>Spermatophyta</taxon>
        <taxon>Magnoliopsida</taxon>
        <taxon>eudicotyledons</taxon>
        <taxon>Gunneridae</taxon>
        <taxon>Pentapetalae</taxon>
        <taxon>rosids</taxon>
        <taxon>fabids</taxon>
        <taxon>Fabales</taxon>
        <taxon>Fabaceae</taxon>
        <taxon>Papilionoideae</taxon>
        <taxon>50 kb inversion clade</taxon>
        <taxon>NPAAA clade</taxon>
        <taxon>indigoferoid/millettioid clade</taxon>
        <taxon>Phaseoleae</taxon>
        <taxon>Mucuna</taxon>
    </lineage>
</organism>
<dbReference type="GO" id="GO:0005975">
    <property type="term" value="P:carbohydrate metabolic process"/>
    <property type="evidence" value="ECO:0007669"/>
    <property type="project" value="InterPro"/>
</dbReference>
<comment type="similarity">
    <text evidence="1 4">Belongs to the glycosyl hydrolase 1 family.</text>
</comment>
<dbReference type="Proteomes" id="UP000257109">
    <property type="component" value="Unassembled WGS sequence"/>
</dbReference>
<dbReference type="OrthoDB" id="65569at2759"/>
<dbReference type="SUPFAM" id="SSF51445">
    <property type="entry name" value="(Trans)glycosidases"/>
    <property type="match status" value="1"/>
</dbReference>
<dbReference type="GO" id="GO:0008422">
    <property type="term" value="F:beta-glucosidase activity"/>
    <property type="evidence" value="ECO:0007669"/>
    <property type="project" value="TreeGrafter"/>
</dbReference>
<dbReference type="AlphaFoldDB" id="A0A371F4I7"/>
<dbReference type="Gene3D" id="3.20.20.80">
    <property type="entry name" value="Glycosidases"/>
    <property type="match status" value="2"/>
</dbReference>
<dbReference type="PANTHER" id="PTHR10353">
    <property type="entry name" value="GLYCOSYL HYDROLASE"/>
    <property type="match status" value="1"/>
</dbReference>
<protein>
    <submittedName>
        <fullName evidence="6">Cyanogenic beta-glucosidase</fullName>
    </submittedName>
</protein>
<feature type="transmembrane region" description="Helical" evidence="5">
    <location>
        <begin position="126"/>
        <end position="145"/>
    </location>
</feature>
<gene>
    <name evidence="6" type="primary">LI</name>
    <name evidence="6" type="ORF">CR513_47263</name>
</gene>
<feature type="non-terminal residue" evidence="6">
    <location>
        <position position="211"/>
    </location>
</feature>
<accession>A0A371F4I7</accession>
<dbReference type="PRINTS" id="PR00131">
    <property type="entry name" value="GLHYDRLASE1"/>
</dbReference>
<dbReference type="EMBL" id="QJKJ01010624">
    <property type="protein sequence ID" value="RDX73165.1"/>
    <property type="molecule type" value="Genomic_DNA"/>
</dbReference>
<keyword evidence="5" id="KW-1133">Transmembrane helix</keyword>
<evidence type="ECO:0000256" key="4">
    <source>
        <dbReference type="RuleBase" id="RU003690"/>
    </source>
</evidence>
<evidence type="ECO:0000256" key="3">
    <source>
        <dbReference type="ARBA" id="ARBA00023295"/>
    </source>
</evidence>
<keyword evidence="7" id="KW-1185">Reference proteome</keyword>
<dbReference type="PANTHER" id="PTHR10353:SF137">
    <property type="entry name" value="MYROSINASE 3-RELATED"/>
    <property type="match status" value="1"/>
</dbReference>
<reference evidence="6" key="1">
    <citation type="submission" date="2018-05" db="EMBL/GenBank/DDBJ databases">
        <title>Draft genome of Mucuna pruriens seed.</title>
        <authorList>
            <person name="Nnadi N.E."/>
            <person name="Vos R."/>
            <person name="Hasami M.H."/>
            <person name="Devisetty U.K."/>
            <person name="Aguiy J.C."/>
        </authorList>
    </citation>
    <scope>NUCLEOTIDE SEQUENCE [LARGE SCALE GENOMIC DNA]</scope>
    <source>
        <strain evidence="6">JCA_2017</strain>
    </source>
</reference>
<sequence>ENVGIMKDMNLDSYKISISWSRILPKGKLSGGINQGINYYHNLINELLANDIPQPLEDEYGGFLSPPTVRLDSGTEPYLVTRHQFLAHIVSDWLYVYPKRNLRPFAIYQGKVQMNLMTQHYECKNFLWIHFELIIIIVISLIFNLQLGNKGVNMKGYYVWSLFDNFGWSSGYTKRFGITFVDYKNGLKRYSKLSALWFKSFLKKNARLYDS</sequence>
<keyword evidence="2" id="KW-0378">Hydrolase</keyword>
<evidence type="ECO:0000313" key="7">
    <source>
        <dbReference type="Proteomes" id="UP000257109"/>
    </source>
</evidence>
<dbReference type="InterPro" id="IPR001360">
    <property type="entry name" value="Glyco_hydro_1"/>
</dbReference>
<proteinExistence type="inferred from homology"/>
<comment type="caution">
    <text evidence="6">The sequence shown here is derived from an EMBL/GenBank/DDBJ whole genome shotgun (WGS) entry which is preliminary data.</text>
</comment>
<evidence type="ECO:0000256" key="5">
    <source>
        <dbReference type="SAM" id="Phobius"/>
    </source>
</evidence>